<evidence type="ECO:0000313" key="2">
    <source>
        <dbReference type="EMBL" id="ACU54697.1"/>
    </source>
</evidence>
<name>C7M149_ACIFD</name>
<accession>C7M149</accession>
<gene>
    <name evidence="2" type="ordered locus">Afer_1783</name>
</gene>
<dbReference type="RefSeq" id="WP_015799174.1">
    <property type="nucleotide sequence ID" value="NC_013124.1"/>
</dbReference>
<dbReference type="OrthoDB" id="3208682at2"/>
<dbReference type="EC" id="3.1.1.45" evidence="2"/>
<dbReference type="STRING" id="525909.Afer_1783"/>
<dbReference type="InterPro" id="IPR029058">
    <property type="entry name" value="AB_hydrolase_fold"/>
</dbReference>
<dbReference type="Proteomes" id="UP000000771">
    <property type="component" value="Chromosome"/>
</dbReference>
<dbReference type="AlphaFoldDB" id="C7M149"/>
<dbReference type="Gene3D" id="3.40.50.1820">
    <property type="entry name" value="alpha/beta hydrolase"/>
    <property type="match status" value="1"/>
</dbReference>
<dbReference type="EMBL" id="CP001631">
    <property type="protein sequence ID" value="ACU54697.1"/>
    <property type="molecule type" value="Genomic_DNA"/>
</dbReference>
<feature type="domain" description="Dienelactone hydrolase" evidence="1">
    <location>
        <begin position="16"/>
        <end position="224"/>
    </location>
</feature>
<dbReference type="HOGENOM" id="CLU_054590_7_2_11"/>
<sequence>MGETVHFPMNGHDATGYLAQPVGETGPGVVVIQEWWGVNDHIKDVVDRLAAAGFSALAPDLYDGRVVDEPDEAAKAMMAMQLSDASKRMVGAVRELERRTGRQGVGVIGFCMGGGLAYVLAAEVPTQVRALVPFYGVIPWQGAEPDYSRITAAIQGHYAEHDDFASPDRVRALEARLRELGADVEFFIYPGTHHAFFNDSRPEVYDALAARQAWDRMIPFLHEHLGS</sequence>
<dbReference type="GO" id="GO:0008806">
    <property type="term" value="F:carboxymethylenebutenolidase activity"/>
    <property type="evidence" value="ECO:0007669"/>
    <property type="project" value="UniProtKB-EC"/>
</dbReference>
<reference evidence="2 3" key="1">
    <citation type="journal article" date="2009" name="Stand. Genomic Sci.">
        <title>Complete genome sequence of Acidimicrobium ferrooxidans type strain (ICP).</title>
        <authorList>
            <person name="Clum A."/>
            <person name="Nolan M."/>
            <person name="Lang E."/>
            <person name="Glavina Del Rio T."/>
            <person name="Tice H."/>
            <person name="Copeland A."/>
            <person name="Cheng J.F."/>
            <person name="Lucas S."/>
            <person name="Chen F."/>
            <person name="Bruce D."/>
            <person name="Goodwin L."/>
            <person name="Pitluck S."/>
            <person name="Ivanova N."/>
            <person name="Mavrommatis K."/>
            <person name="Mikhailova N."/>
            <person name="Pati A."/>
            <person name="Chen A."/>
            <person name="Palaniappan K."/>
            <person name="Goker M."/>
            <person name="Spring S."/>
            <person name="Land M."/>
            <person name="Hauser L."/>
            <person name="Chang Y.J."/>
            <person name="Jeffries C.C."/>
            <person name="Chain P."/>
            <person name="Bristow J."/>
            <person name="Eisen J.A."/>
            <person name="Markowitz V."/>
            <person name="Hugenholtz P."/>
            <person name="Kyrpides N.C."/>
            <person name="Klenk H.P."/>
            <person name="Lapidus A."/>
        </authorList>
    </citation>
    <scope>NUCLEOTIDE SEQUENCE [LARGE SCALE GENOMIC DNA]</scope>
    <source>
        <strain evidence="3">DSM 10331 / JCM 15462 / NBRC 103882 / ICP</strain>
    </source>
</reference>
<proteinExistence type="predicted"/>
<dbReference type="PANTHER" id="PTHR46623">
    <property type="entry name" value="CARBOXYMETHYLENEBUTENOLIDASE-RELATED"/>
    <property type="match status" value="1"/>
</dbReference>
<evidence type="ECO:0000259" key="1">
    <source>
        <dbReference type="Pfam" id="PF01738"/>
    </source>
</evidence>
<dbReference type="SUPFAM" id="SSF53474">
    <property type="entry name" value="alpha/beta-Hydrolases"/>
    <property type="match status" value="1"/>
</dbReference>
<dbReference type="InterPro" id="IPR051049">
    <property type="entry name" value="Dienelactone_hydrolase-like"/>
</dbReference>
<dbReference type="eggNOG" id="COG0412">
    <property type="taxonomic scope" value="Bacteria"/>
</dbReference>
<keyword evidence="2" id="KW-0378">Hydrolase</keyword>
<organism evidence="2 3">
    <name type="scientific">Acidimicrobium ferrooxidans (strain DSM 10331 / JCM 15462 / NBRC 103882 / ICP)</name>
    <dbReference type="NCBI Taxonomy" id="525909"/>
    <lineage>
        <taxon>Bacteria</taxon>
        <taxon>Bacillati</taxon>
        <taxon>Actinomycetota</taxon>
        <taxon>Acidimicrobiia</taxon>
        <taxon>Acidimicrobiales</taxon>
        <taxon>Acidimicrobiaceae</taxon>
        <taxon>Acidimicrobium</taxon>
    </lineage>
</organism>
<dbReference type="KEGG" id="afo:Afer_1783"/>
<dbReference type="Pfam" id="PF01738">
    <property type="entry name" value="DLH"/>
    <property type="match status" value="1"/>
</dbReference>
<evidence type="ECO:0000313" key="3">
    <source>
        <dbReference type="Proteomes" id="UP000000771"/>
    </source>
</evidence>
<protein>
    <submittedName>
        <fullName evidence="2">Carboxymethylenebutenolidase</fullName>
        <ecNumber evidence="2">3.1.1.45</ecNumber>
    </submittedName>
</protein>
<dbReference type="InterPro" id="IPR002925">
    <property type="entry name" value="Dienelactn_hydro"/>
</dbReference>
<keyword evidence="3" id="KW-1185">Reference proteome</keyword>
<dbReference type="PANTHER" id="PTHR46623:SF6">
    <property type="entry name" value="ALPHA_BETA-HYDROLASES SUPERFAMILY PROTEIN"/>
    <property type="match status" value="1"/>
</dbReference>